<evidence type="ECO:0000313" key="4">
    <source>
        <dbReference type="RefSeq" id="XP_040957977.1"/>
    </source>
</evidence>
<reference evidence="4" key="2">
    <citation type="submission" date="2025-08" db="UniProtKB">
        <authorList>
            <consortium name="RefSeq"/>
        </authorList>
    </citation>
    <scope>IDENTIFICATION</scope>
</reference>
<name>A0ABM3AUF2_GOSHI</name>
<evidence type="ECO:0000313" key="3">
    <source>
        <dbReference type="Proteomes" id="UP000818029"/>
    </source>
</evidence>
<evidence type="ECO:0000256" key="1">
    <source>
        <dbReference type="ARBA" id="ARBA00022821"/>
    </source>
</evidence>
<reference evidence="3" key="1">
    <citation type="journal article" date="2020" name="Nat. Genet.">
        <title>Genomic diversifications of five Gossypium allopolyploid species and their impact on cotton improvement.</title>
        <authorList>
            <person name="Chen Z.J."/>
            <person name="Sreedasyam A."/>
            <person name="Ando A."/>
            <person name="Song Q."/>
            <person name="De Santiago L.M."/>
            <person name="Hulse-Kemp A.M."/>
            <person name="Ding M."/>
            <person name="Ye W."/>
            <person name="Kirkbride R.C."/>
            <person name="Jenkins J."/>
            <person name="Plott C."/>
            <person name="Lovell J."/>
            <person name="Lin Y.M."/>
            <person name="Vaughn R."/>
            <person name="Liu B."/>
            <person name="Simpson S."/>
            <person name="Scheffler B.E."/>
            <person name="Wen L."/>
            <person name="Saski C.A."/>
            <person name="Grover C.E."/>
            <person name="Hu G."/>
            <person name="Conover J.L."/>
            <person name="Carlson J.W."/>
            <person name="Shu S."/>
            <person name="Boston L.B."/>
            <person name="Williams M."/>
            <person name="Peterson D.G."/>
            <person name="McGee K."/>
            <person name="Jones D.C."/>
            <person name="Wendel J.F."/>
            <person name="Stelly D.M."/>
            <person name="Grimwood J."/>
            <person name="Schmutz J."/>
        </authorList>
    </citation>
    <scope>NUCLEOTIDE SEQUENCE [LARGE SCALE GENOMIC DNA]</scope>
    <source>
        <strain evidence="3">cv. TM-1</strain>
    </source>
</reference>
<gene>
    <name evidence="4" type="primary">LOC121222120</name>
</gene>
<dbReference type="GeneID" id="121222120"/>
<dbReference type="PANTHER" id="PTHR33463:SF174">
    <property type="entry name" value="DOMAIN-CONTAINING DISEASE RESISTANCE PROTEIN, PUTATIVE-RELATED"/>
    <property type="match status" value="1"/>
</dbReference>
<sequence length="155" mass="17128">MQDEEKAKKKCFIGLCPNFRTRYKLSLKAEEEAKAVAELLEHGNFERVSYRVAAQGIVVAAVKGYEEFESRTSILNGIMEVLKDDSVSVVGVHGMGGIGKTTLVKEIARKVKGKLFDSVVIATVTRAIDIEKIQNQIADFLGLKFEEQSMVGKAF</sequence>
<feature type="domain" description="NB-ARC" evidence="2">
    <location>
        <begin position="75"/>
        <end position="146"/>
    </location>
</feature>
<accession>A0ABM3AUF2</accession>
<dbReference type="Pfam" id="PF00931">
    <property type="entry name" value="NB-ARC"/>
    <property type="match status" value="1"/>
</dbReference>
<dbReference type="Gene3D" id="3.40.50.300">
    <property type="entry name" value="P-loop containing nucleotide triphosphate hydrolases"/>
    <property type="match status" value="1"/>
</dbReference>
<dbReference type="RefSeq" id="XP_040957977.1">
    <property type="nucleotide sequence ID" value="XM_041102043.1"/>
</dbReference>
<dbReference type="PANTHER" id="PTHR33463">
    <property type="entry name" value="NB-ARC DOMAIN-CONTAINING PROTEIN-RELATED"/>
    <property type="match status" value="1"/>
</dbReference>
<proteinExistence type="predicted"/>
<dbReference type="Proteomes" id="UP000818029">
    <property type="component" value="Chromosome D10"/>
</dbReference>
<dbReference type="SUPFAM" id="SSF52540">
    <property type="entry name" value="P-loop containing nucleoside triphosphate hydrolases"/>
    <property type="match status" value="1"/>
</dbReference>
<dbReference type="InterPro" id="IPR027417">
    <property type="entry name" value="P-loop_NTPase"/>
</dbReference>
<dbReference type="InterPro" id="IPR002182">
    <property type="entry name" value="NB-ARC"/>
</dbReference>
<keyword evidence="1" id="KW-0611">Plant defense</keyword>
<evidence type="ECO:0000259" key="2">
    <source>
        <dbReference type="Pfam" id="PF00931"/>
    </source>
</evidence>
<keyword evidence="3" id="KW-1185">Reference proteome</keyword>
<organism evidence="3 4">
    <name type="scientific">Gossypium hirsutum</name>
    <name type="common">Upland cotton</name>
    <name type="synonym">Gossypium mexicanum</name>
    <dbReference type="NCBI Taxonomy" id="3635"/>
    <lineage>
        <taxon>Eukaryota</taxon>
        <taxon>Viridiplantae</taxon>
        <taxon>Streptophyta</taxon>
        <taxon>Embryophyta</taxon>
        <taxon>Tracheophyta</taxon>
        <taxon>Spermatophyta</taxon>
        <taxon>Magnoliopsida</taxon>
        <taxon>eudicotyledons</taxon>
        <taxon>Gunneridae</taxon>
        <taxon>Pentapetalae</taxon>
        <taxon>rosids</taxon>
        <taxon>malvids</taxon>
        <taxon>Malvales</taxon>
        <taxon>Malvaceae</taxon>
        <taxon>Malvoideae</taxon>
        <taxon>Gossypium</taxon>
    </lineage>
</organism>
<dbReference type="InterPro" id="IPR050905">
    <property type="entry name" value="Plant_NBS-LRR"/>
</dbReference>
<protein>
    <submittedName>
        <fullName evidence="4">Disease resistance protein UNI-like</fullName>
    </submittedName>
</protein>